<name>A0ACC1IEA0_9FUNG</name>
<proteinExistence type="predicted"/>
<comment type="caution">
    <text evidence="1">The sequence shown here is derived from an EMBL/GenBank/DDBJ whole genome shotgun (WGS) entry which is preliminary data.</text>
</comment>
<keyword evidence="2" id="KW-1185">Reference proteome</keyword>
<organism evidence="1 2">
    <name type="scientific">Kickxella alabastrina</name>
    <dbReference type="NCBI Taxonomy" id="61397"/>
    <lineage>
        <taxon>Eukaryota</taxon>
        <taxon>Fungi</taxon>
        <taxon>Fungi incertae sedis</taxon>
        <taxon>Zoopagomycota</taxon>
        <taxon>Kickxellomycotina</taxon>
        <taxon>Kickxellomycetes</taxon>
        <taxon>Kickxellales</taxon>
        <taxon>Kickxellaceae</taxon>
        <taxon>Kickxella</taxon>
    </lineage>
</organism>
<dbReference type="Proteomes" id="UP001150581">
    <property type="component" value="Unassembled WGS sequence"/>
</dbReference>
<evidence type="ECO:0000313" key="1">
    <source>
        <dbReference type="EMBL" id="KAJ1893831.1"/>
    </source>
</evidence>
<reference evidence="1" key="1">
    <citation type="submission" date="2022-07" db="EMBL/GenBank/DDBJ databases">
        <title>Phylogenomic reconstructions and comparative analyses of Kickxellomycotina fungi.</title>
        <authorList>
            <person name="Reynolds N.K."/>
            <person name="Stajich J.E."/>
            <person name="Barry K."/>
            <person name="Grigoriev I.V."/>
            <person name="Crous P."/>
            <person name="Smith M.E."/>
        </authorList>
    </citation>
    <scope>NUCLEOTIDE SEQUENCE</scope>
    <source>
        <strain evidence="1">Benny 63K</strain>
    </source>
</reference>
<dbReference type="EMBL" id="JANBPG010000781">
    <property type="protein sequence ID" value="KAJ1893831.1"/>
    <property type="molecule type" value="Genomic_DNA"/>
</dbReference>
<evidence type="ECO:0000313" key="2">
    <source>
        <dbReference type="Proteomes" id="UP001150581"/>
    </source>
</evidence>
<sequence length="79" mass="7888">MQSTIIAFAATAALVAANKAPASDYYAQPAAVAVQPVTVVQNAAAAENTVTVTHTNGAMSNVLSLGSAFLAGTALLSYF</sequence>
<gene>
    <name evidence="1" type="ORF">LPJ66_005532</name>
</gene>
<accession>A0ACC1IEA0</accession>
<protein>
    <submittedName>
        <fullName evidence="1">Uncharacterized protein</fullName>
    </submittedName>
</protein>